<dbReference type="PROSITE" id="PS51318">
    <property type="entry name" value="TAT"/>
    <property type="match status" value="1"/>
</dbReference>
<dbReference type="Pfam" id="PF01546">
    <property type="entry name" value="Peptidase_M20"/>
    <property type="match status" value="1"/>
</dbReference>
<dbReference type="Pfam" id="PF07687">
    <property type="entry name" value="M20_dimer"/>
    <property type="match status" value="1"/>
</dbReference>
<keyword evidence="2" id="KW-0479">Metal-binding</keyword>
<evidence type="ECO:0000313" key="6">
    <source>
        <dbReference type="Proteomes" id="UP000258016"/>
    </source>
</evidence>
<gene>
    <name evidence="5" type="ORF">B5J99_08005</name>
</gene>
<name>A0ABM6M695_9SPHN</name>
<dbReference type="SUPFAM" id="SSF53187">
    <property type="entry name" value="Zn-dependent exopeptidases"/>
    <property type="match status" value="1"/>
</dbReference>
<dbReference type="InterPro" id="IPR051458">
    <property type="entry name" value="Cyt/Met_Dipeptidase"/>
</dbReference>
<accession>A0ABM6M695</accession>
<dbReference type="Gene3D" id="3.40.630.10">
    <property type="entry name" value="Zn peptidases"/>
    <property type="match status" value="1"/>
</dbReference>
<dbReference type="PANTHER" id="PTHR43270">
    <property type="entry name" value="BETA-ALA-HIS DIPEPTIDASE"/>
    <property type="match status" value="1"/>
</dbReference>
<keyword evidence="1" id="KW-0645">Protease</keyword>
<dbReference type="InterPro" id="IPR006311">
    <property type="entry name" value="TAT_signal"/>
</dbReference>
<organism evidence="5 6">
    <name type="scientific">Blastomonas fulva</name>
    <dbReference type="NCBI Taxonomy" id="1550728"/>
    <lineage>
        <taxon>Bacteria</taxon>
        <taxon>Pseudomonadati</taxon>
        <taxon>Pseudomonadota</taxon>
        <taxon>Alphaproteobacteria</taxon>
        <taxon>Sphingomonadales</taxon>
        <taxon>Sphingomonadaceae</taxon>
        <taxon>Blastomonas</taxon>
    </lineage>
</organism>
<feature type="domain" description="Peptidase M20 dimerisation" evidence="4">
    <location>
        <begin position="257"/>
        <end position="401"/>
    </location>
</feature>
<dbReference type="Proteomes" id="UP000258016">
    <property type="component" value="Chromosome"/>
</dbReference>
<dbReference type="EMBL" id="CP020083">
    <property type="protein sequence ID" value="ASR51416.1"/>
    <property type="molecule type" value="Genomic_DNA"/>
</dbReference>
<sequence length="511" mass="54715">MTFDDFNCLNRRDLIQTGALLGAGIALAQPLPLLAQSGALSDVRAAALAGKDTAIKRIRDWIALPSIAAENLNMPEGAAYFAGLARDAGFTDVEIIPTDGHPGVFGKIDVGAPRTLGLYFMYDVKQFTPAEWSSPPLEGRLVERKGLGTTMVGRGSANHKGPEATFLSALHAIRAAGRTLPVNLVLICEGEEEIGSPNFRQLVTTPRVLAALRSCDGVFMPTTMQGLEGNAAVELGAKGIIELELIASGNKWGRGPKNDIHSSLKAIVDSPVWRLVQALQTLVTPDGNTPAIEGWFENVRPLTEREKSLITQAISPVTEGQMKDAFGITHWIDDLPFPDALIRLAQAPTVNIEGLVAGHTGPGGMTILPNRAVAKLDFRLVPNQTRAEAVQKLRAHLDKQGFADVEMKVSGGYDPTETDENSRLIRTAMATYRKLGIRPDLTVRLAGSWPGGTFTQPPVSVPVGRFGLGTGGYAHAPDEYLLIESTNPKVAGLVDSVMAYAEFLYTLAAID</sequence>
<dbReference type="PANTHER" id="PTHR43270:SF4">
    <property type="entry name" value="CARNOSINE DIPEPTIDASE 2, ISOFORM A"/>
    <property type="match status" value="1"/>
</dbReference>
<evidence type="ECO:0000259" key="4">
    <source>
        <dbReference type="Pfam" id="PF07687"/>
    </source>
</evidence>
<proteinExistence type="predicted"/>
<dbReference type="InterPro" id="IPR002933">
    <property type="entry name" value="Peptidase_M20"/>
</dbReference>
<keyword evidence="6" id="KW-1185">Reference proteome</keyword>
<evidence type="ECO:0000256" key="2">
    <source>
        <dbReference type="ARBA" id="ARBA00022723"/>
    </source>
</evidence>
<keyword evidence="3" id="KW-0378">Hydrolase</keyword>
<evidence type="ECO:0000256" key="3">
    <source>
        <dbReference type="ARBA" id="ARBA00022801"/>
    </source>
</evidence>
<dbReference type="Gene3D" id="3.30.70.360">
    <property type="match status" value="1"/>
</dbReference>
<reference evidence="5 6" key="1">
    <citation type="submission" date="2017-03" db="EMBL/GenBank/DDBJ databases">
        <title>Complete genome sequence of Blastomonas fulva degrading microcsystin LR.</title>
        <authorList>
            <person name="Lee H.-g."/>
            <person name="Jin L."/>
            <person name="oh H.-M."/>
        </authorList>
    </citation>
    <scope>NUCLEOTIDE SEQUENCE [LARGE SCALE GENOMIC DNA]</scope>
    <source>
        <strain evidence="5 6">T2</strain>
    </source>
</reference>
<protein>
    <submittedName>
        <fullName evidence="5">Twin-arginine translocation pathway signal protein</fullName>
    </submittedName>
</protein>
<dbReference type="InterPro" id="IPR011650">
    <property type="entry name" value="Peptidase_M20_dimer"/>
</dbReference>
<evidence type="ECO:0000256" key="1">
    <source>
        <dbReference type="ARBA" id="ARBA00022670"/>
    </source>
</evidence>
<evidence type="ECO:0000313" key="5">
    <source>
        <dbReference type="EMBL" id="ASR51416.1"/>
    </source>
</evidence>